<feature type="transmembrane region" description="Helical" evidence="6">
    <location>
        <begin position="206"/>
        <end position="231"/>
    </location>
</feature>
<feature type="transmembrane region" description="Helical" evidence="6">
    <location>
        <begin position="593"/>
        <end position="621"/>
    </location>
</feature>
<feature type="compositionally biased region" description="Polar residues" evidence="5">
    <location>
        <begin position="12"/>
        <end position="22"/>
    </location>
</feature>
<evidence type="ECO:0000256" key="4">
    <source>
        <dbReference type="ARBA" id="ARBA00023136"/>
    </source>
</evidence>
<dbReference type="PANTHER" id="PTHR30249:SF0">
    <property type="entry name" value="PLASTIDAL GLYCOLATE_GLYCERATE TRANSLOCATOR 1, CHLOROPLASTIC"/>
    <property type="match status" value="1"/>
</dbReference>
<dbReference type="EMBL" id="HBFA01029844">
    <property type="protein sequence ID" value="CAD8680522.1"/>
    <property type="molecule type" value="Transcribed_RNA"/>
</dbReference>
<evidence type="ECO:0000256" key="3">
    <source>
        <dbReference type="ARBA" id="ARBA00022989"/>
    </source>
</evidence>
<protein>
    <recommendedName>
        <fullName evidence="9">Plastidal glycolate/glycerate translocator 1, chloroplastic</fullName>
    </recommendedName>
</protein>
<feature type="transmembrane region" description="Helical" evidence="6">
    <location>
        <begin position="376"/>
        <end position="396"/>
    </location>
</feature>
<feature type="transmembrane region" description="Helical" evidence="6">
    <location>
        <begin position="408"/>
        <end position="429"/>
    </location>
</feature>
<feature type="transmembrane region" description="Helical" evidence="6">
    <location>
        <begin position="451"/>
        <end position="469"/>
    </location>
</feature>
<evidence type="ECO:0000256" key="5">
    <source>
        <dbReference type="SAM" id="MobiDB-lite"/>
    </source>
</evidence>
<sequence>MVFSVLGGASPSHGTLATSASTLPMRRRQVPFATRRIVRAKTTKTYATAVNPLADGGNKSRCSMPARLLSGAYCEQLVKHTRINSWHAKHTVVAAAGGNVEPASDAADDPEARVEEAEAAAAKARARAMAEVAMKADAELKEKMMKMAAEAKAAEVAKQVEETSKNIPSSAFSHIQKDLGAKAVGYVHKLVGVGLLFFMDTYLEDVFVAASITFPSALAGMFIILVSLLALQAIKPRIVQTIFLVMRPGLEWISRWMPLFYVPTLVILPIALRGIDAASLSKITGIAVVGMIMVLLFTATMTILFRKAFGSIEEGEEEEAGKALFDDKKQFVADMDIDIFVNPPKPALAQDVFIAWSVVWVGSLAAAYLGNVAASVAALPFMLASVVAGFLIGSALPKSVKTILHPLISCFVITDLCAMLFGTVSGVGFESILQGFLTKGAGGVALGAGDYLMRLLGCVILSFGFLIFEQRQLVKANFAEIFGTMTCASLFSLVTTTMAGRALGLSAELTRAIAPRSVTVALALPIGQALGAGAAAPITATTVLLTGLIGAMFAQQILNTLRQKDPVVRGLAAAASSHGLGTAALAASEPKALPFAALAFATMGIMSNVLVAIPPICNLLIALSGAM</sequence>
<dbReference type="GO" id="GO:0016020">
    <property type="term" value="C:membrane"/>
    <property type="evidence" value="ECO:0007669"/>
    <property type="project" value="UniProtKB-SubCell"/>
</dbReference>
<gene>
    <name evidence="7" type="ORF">POBO1169_LOCUS15061</name>
    <name evidence="8" type="ORF">POBO1169_LOCUS15062</name>
</gene>
<feature type="region of interest" description="Disordered" evidence="5">
    <location>
        <begin position="1"/>
        <end position="22"/>
    </location>
</feature>
<proteinExistence type="predicted"/>
<accession>A0A6T7XWF6</accession>
<feature type="transmembrane region" description="Helical" evidence="6">
    <location>
        <begin position="566"/>
        <end position="587"/>
    </location>
</feature>
<feature type="transmembrane region" description="Helical" evidence="6">
    <location>
        <begin position="252"/>
        <end position="271"/>
    </location>
</feature>
<reference evidence="7" key="1">
    <citation type="submission" date="2021-01" db="EMBL/GenBank/DDBJ databases">
        <authorList>
            <person name="Corre E."/>
            <person name="Pelletier E."/>
            <person name="Niang G."/>
            <person name="Scheremetjew M."/>
            <person name="Finn R."/>
            <person name="Kale V."/>
            <person name="Holt S."/>
            <person name="Cochrane G."/>
            <person name="Meng A."/>
            <person name="Brown T."/>
            <person name="Cohen L."/>
        </authorList>
    </citation>
    <scope>NUCLEOTIDE SEQUENCE</scope>
    <source>
        <strain evidence="7">CCMP722</strain>
    </source>
</reference>
<dbReference type="EMBL" id="HBFA01029843">
    <property type="protein sequence ID" value="CAD8680520.1"/>
    <property type="molecule type" value="Transcribed_RNA"/>
</dbReference>
<dbReference type="Pfam" id="PF04172">
    <property type="entry name" value="LrgB"/>
    <property type="match status" value="1"/>
</dbReference>
<evidence type="ECO:0000256" key="1">
    <source>
        <dbReference type="ARBA" id="ARBA00004141"/>
    </source>
</evidence>
<evidence type="ECO:0000256" key="6">
    <source>
        <dbReference type="SAM" id="Phobius"/>
    </source>
</evidence>
<organism evidence="7">
    <name type="scientific">Pyramimonas obovata</name>
    <dbReference type="NCBI Taxonomy" id="1411642"/>
    <lineage>
        <taxon>Eukaryota</taxon>
        <taxon>Viridiplantae</taxon>
        <taxon>Chlorophyta</taxon>
        <taxon>Pyramimonadophyceae</taxon>
        <taxon>Pyramimonadales</taxon>
        <taxon>Pyramimonadaceae</taxon>
        <taxon>Pyramimonas</taxon>
        <taxon>Pyramimonas incertae sedis</taxon>
    </lineage>
</organism>
<comment type="subcellular location">
    <subcellularLocation>
        <location evidence="1">Membrane</location>
        <topology evidence="1">Multi-pass membrane protein</topology>
    </subcellularLocation>
</comment>
<evidence type="ECO:0000313" key="8">
    <source>
        <dbReference type="EMBL" id="CAD8680522.1"/>
    </source>
</evidence>
<keyword evidence="2 6" id="KW-0812">Transmembrane</keyword>
<dbReference type="InterPro" id="IPR007300">
    <property type="entry name" value="CidB/LrgB"/>
</dbReference>
<keyword evidence="3 6" id="KW-1133">Transmembrane helix</keyword>
<feature type="transmembrane region" description="Helical" evidence="6">
    <location>
        <begin position="481"/>
        <end position="500"/>
    </location>
</feature>
<evidence type="ECO:0000313" key="7">
    <source>
        <dbReference type="EMBL" id="CAD8680520.1"/>
    </source>
</evidence>
<evidence type="ECO:0000256" key="2">
    <source>
        <dbReference type="ARBA" id="ARBA00022692"/>
    </source>
</evidence>
<name>A0A6T7XWF6_9CHLO</name>
<evidence type="ECO:0008006" key="9">
    <source>
        <dbReference type="Google" id="ProtNLM"/>
    </source>
</evidence>
<feature type="transmembrane region" description="Helical" evidence="6">
    <location>
        <begin position="283"/>
        <end position="305"/>
    </location>
</feature>
<dbReference type="PANTHER" id="PTHR30249">
    <property type="entry name" value="PUTATIVE SEROTONIN TRANSPORTER"/>
    <property type="match status" value="1"/>
</dbReference>
<dbReference type="AlphaFoldDB" id="A0A6T7XWF6"/>
<feature type="transmembrane region" description="Helical" evidence="6">
    <location>
        <begin position="534"/>
        <end position="554"/>
    </location>
</feature>
<feature type="transmembrane region" description="Helical" evidence="6">
    <location>
        <begin position="352"/>
        <end position="370"/>
    </location>
</feature>
<keyword evidence="4 6" id="KW-0472">Membrane</keyword>